<dbReference type="AlphaFoldDB" id="A0A1D6E288"/>
<gene>
    <name evidence="1" type="ORF">ZEAMMB73_Zm00001d002615</name>
</gene>
<dbReference type="EMBL" id="CM007648">
    <property type="protein sequence ID" value="ONM14768.1"/>
    <property type="molecule type" value="Genomic_DNA"/>
</dbReference>
<dbReference type="EMBL" id="CM007648">
    <property type="protein sequence ID" value="ONM14771.1"/>
    <property type="molecule type" value="Genomic_DNA"/>
</dbReference>
<accession>A0A1D6E288</accession>
<protein>
    <submittedName>
        <fullName evidence="1">Pleckstrin homology (PH) domain superfamily protein</fullName>
    </submittedName>
</protein>
<sequence length="115" mass="13120">MIKVIKQFYWQHLITKIYKKLGQGGKDRPPDIILRRDRNMVPEKASEPWSSITNGLINCPLCNGPVGGWRAGYRSRERAGHSEDFFNQSQNSPLRGIESGTWRCYPEALTITLDG</sequence>
<reference evidence="1" key="1">
    <citation type="submission" date="2015-12" db="EMBL/GenBank/DDBJ databases">
        <title>Update maize B73 reference genome by single molecule sequencing technologies.</title>
        <authorList>
            <consortium name="Maize Genome Sequencing Project"/>
            <person name="Ware D."/>
        </authorList>
    </citation>
    <scope>NUCLEOTIDE SEQUENCE [LARGE SCALE GENOMIC DNA]</scope>
    <source>
        <tissue evidence="1">Seedling</tissue>
    </source>
</reference>
<evidence type="ECO:0000313" key="1">
    <source>
        <dbReference type="EMBL" id="ONM14768.1"/>
    </source>
</evidence>
<organism evidence="1">
    <name type="scientific">Zea mays</name>
    <name type="common">Maize</name>
    <dbReference type="NCBI Taxonomy" id="4577"/>
    <lineage>
        <taxon>Eukaryota</taxon>
        <taxon>Viridiplantae</taxon>
        <taxon>Streptophyta</taxon>
        <taxon>Embryophyta</taxon>
        <taxon>Tracheophyta</taxon>
        <taxon>Spermatophyta</taxon>
        <taxon>Magnoliopsida</taxon>
        <taxon>Liliopsida</taxon>
        <taxon>Poales</taxon>
        <taxon>Poaceae</taxon>
        <taxon>PACMAD clade</taxon>
        <taxon>Panicoideae</taxon>
        <taxon>Andropogonodae</taxon>
        <taxon>Andropogoneae</taxon>
        <taxon>Tripsacinae</taxon>
        <taxon>Zea</taxon>
    </lineage>
</organism>
<proteinExistence type="predicted"/>
<name>A0A1D6E288_MAIZE</name>